<dbReference type="EMBL" id="NWUJ01000015">
    <property type="protein sequence ID" value="PFH31466.1"/>
    <property type="molecule type" value="Genomic_DNA"/>
</dbReference>
<feature type="region of interest" description="Disordered" evidence="5">
    <location>
        <begin position="320"/>
        <end position="357"/>
    </location>
</feature>
<feature type="compositionally biased region" description="Basic and acidic residues" evidence="5">
    <location>
        <begin position="1"/>
        <end position="14"/>
    </location>
</feature>
<evidence type="ECO:0000256" key="2">
    <source>
        <dbReference type="ARBA" id="ARBA00022670"/>
    </source>
</evidence>
<evidence type="ECO:0000256" key="1">
    <source>
        <dbReference type="ARBA" id="ARBA00005234"/>
    </source>
</evidence>
<dbReference type="InterPro" id="IPR038765">
    <property type="entry name" value="Papain-like_cys_pep_sf"/>
</dbReference>
<protein>
    <submittedName>
        <fullName evidence="7">Ulp1 protease family, C-terminal catalytic domain-containing protein</fullName>
    </submittedName>
</protein>
<dbReference type="KEGG" id="bbes:BESB_029010"/>
<dbReference type="GeneID" id="40307953"/>
<evidence type="ECO:0000256" key="5">
    <source>
        <dbReference type="SAM" id="MobiDB-lite"/>
    </source>
</evidence>
<proteinExistence type="inferred from homology"/>
<evidence type="ECO:0000313" key="7">
    <source>
        <dbReference type="EMBL" id="PFH31466.1"/>
    </source>
</evidence>
<keyword evidence="3" id="KW-0378">Hydrolase</keyword>
<name>A0A2A9M6F7_BESBE</name>
<feature type="region of interest" description="Disordered" evidence="5">
    <location>
        <begin position="1"/>
        <end position="112"/>
    </location>
</feature>
<accession>A0A2A9M6F7</accession>
<keyword evidence="2 7" id="KW-0645">Protease</keyword>
<evidence type="ECO:0000313" key="8">
    <source>
        <dbReference type="Proteomes" id="UP000224006"/>
    </source>
</evidence>
<feature type="region of interest" description="Disordered" evidence="5">
    <location>
        <begin position="271"/>
        <end position="292"/>
    </location>
</feature>
<dbReference type="Pfam" id="PF02902">
    <property type="entry name" value="Peptidase_C48"/>
    <property type="match status" value="1"/>
</dbReference>
<gene>
    <name evidence="7" type="ORF">BESB_029010</name>
</gene>
<dbReference type="VEuPathDB" id="ToxoDB:BESB_029010"/>
<dbReference type="STRING" id="94643.A0A2A9M6F7"/>
<dbReference type="PANTHER" id="PTHR46915:SF2">
    <property type="entry name" value="UBIQUITIN-LIKE PROTEASE 4"/>
    <property type="match status" value="1"/>
</dbReference>
<dbReference type="RefSeq" id="XP_029215475.1">
    <property type="nucleotide sequence ID" value="XM_029361575.1"/>
</dbReference>
<feature type="compositionally biased region" description="Low complexity" evidence="5">
    <location>
        <begin position="271"/>
        <end position="286"/>
    </location>
</feature>
<keyword evidence="8" id="KW-1185">Reference proteome</keyword>
<comment type="similarity">
    <text evidence="1">Belongs to the peptidase C48 family.</text>
</comment>
<reference evidence="7 8" key="1">
    <citation type="submission" date="2017-09" db="EMBL/GenBank/DDBJ databases">
        <title>Genome sequencing of Besnoitia besnoiti strain Bb-Ger1.</title>
        <authorList>
            <person name="Schares G."/>
            <person name="Venepally P."/>
            <person name="Lorenzi H.A."/>
        </authorList>
    </citation>
    <scope>NUCLEOTIDE SEQUENCE [LARGE SCALE GENOMIC DNA]</scope>
    <source>
        <strain evidence="7 8">Bb-Ger1</strain>
    </source>
</reference>
<dbReference type="Gene3D" id="3.40.395.10">
    <property type="entry name" value="Adenoviral Proteinase, Chain A"/>
    <property type="match status" value="1"/>
</dbReference>
<dbReference type="GO" id="GO:0016926">
    <property type="term" value="P:protein desumoylation"/>
    <property type="evidence" value="ECO:0007669"/>
    <property type="project" value="UniProtKB-ARBA"/>
</dbReference>
<dbReference type="PANTHER" id="PTHR46915">
    <property type="entry name" value="UBIQUITIN-LIKE PROTEASE 4-RELATED"/>
    <property type="match status" value="1"/>
</dbReference>
<dbReference type="AlphaFoldDB" id="A0A2A9M6F7"/>
<evidence type="ECO:0000256" key="4">
    <source>
        <dbReference type="ARBA" id="ARBA00022807"/>
    </source>
</evidence>
<dbReference type="GO" id="GO:0008234">
    <property type="term" value="F:cysteine-type peptidase activity"/>
    <property type="evidence" value="ECO:0007669"/>
    <property type="project" value="UniProtKB-KW"/>
</dbReference>
<dbReference type="InterPro" id="IPR003653">
    <property type="entry name" value="Peptidase_C48_C"/>
</dbReference>
<feature type="domain" description="Ubiquitin-like protease family profile" evidence="6">
    <location>
        <begin position="148"/>
        <end position="357"/>
    </location>
</feature>
<feature type="compositionally biased region" description="Basic and acidic residues" evidence="5">
    <location>
        <begin position="23"/>
        <end position="70"/>
    </location>
</feature>
<sequence length="357" mass="39207">MDAEGGRVTKRIETQGDSNGESAVERKGIAGKEASEKERKIPHSAGERSEWHRVSEGMTHEDDERREDSPRSQNAELEVGLNIGVNDVTASEAKDRDEQELPTGENVSQRQAKQTDVLVMGDGEKDQGGLCFVSPEVKQNDRPSSFENVLGADCERGLEKNGFLDDSIIDFFLRSITKHVMTDQQRLDYSVFDLFFLPSLSKFGDDHEGAHKHLTKWLKHERVALPLKRVVFMPINHSNLHWLLGVEISPLAVINPLSPLQFLLKSAAQNTSETTASQSPSSPQQAGGRRVAAGIDQETATTQQQEGLLRALQSAPKRGVLTASTVHERAAGSPDGLAPPPVLRTEGGFFVKTSKKQ</sequence>
<dbReference type="PROSITE" id="PS50600">
    <property type="entry name" value="ULP_PROTEASE"/>
    <property type="match status" value="1"/>
</dbReference>
<keyword evidence="4" id="KW-0788">Thiol protease</keyword>
<evidence type="ECO:0000256" key="3">
    <source>
        <dbReference type="ARBA" id="ARBA00022801"/>
    </source>
</evidence>
<evidence type="ECO:0000259" key="6">
    <source>
        <dbReference type="PROSITE" id="PS50600"/>
    </source>
</evidence>
<dbReference type="SUPFAM" id="SSF54001">
    <property type="entry name" value="Cysteine proteinases"/>
    <property type="match status" value="1"/>
</dbReference>
<comment type="caution">
    <text evidence="7">The sequence shown here is derived from an EMBL/GenBank/DDBJ whole genome shotgun (WGS) entry which is preliminary data.</text>
</comment>
<dbReference type="GO" id="GO:0006508">
    <property type="term" value="P:proteolysis"/>
    <property type="evidence" value="ECO:0007669"/>
    <property type="project" value="UniProtKB-KW"/>
</dbReference>
<organism evidence="7 8">
    <name type="scientific">Besnoitia besnoiti</name>
    <name type="common">Apicomplexan protozoan</name>
    <dbReference type="NCBI Taxonomy" id="94643"/>
    <lineage>
        <taxon>Eukaryota</taxon>
        <taxon>Sar</taxon>
        <taxon>Alveolata</taxon>
        <taxon>Apicomplexa</taxon>
        <taxon>Conoidasida</taxon>
        <taxon>Coccidia</taxon>
        <taxon>Eucoccidiorida</taxon>
        <taxon>Eimeriorina</taxon>
        <taxon>Sarcocystidae</taxon>
        <taxon>Besnoitia</taxon>
    </lineage>
</organism>
<dbReference type="OrthoDB" id="442460at2759"/>
<dbReference type="Proteomes" id="UP000224006">
    <property type="component" value="Unassembled WGS sequence"/>
</dbReference>